<sequence length="154" mass="16949">MMKRWHLLSKSKLNKPWILAFVALAALLAVVTLISSFSQSAQTSLYCSLAGSYRSGEAAAEYRTTPIQLLAILHYTTSPVVPQQSLVEISVSLDVLKSLSPCNFLVFGYDSLMWATFNPTGTTLFIEEDLCNRAACSLSPLSSHYRPATFYGDN</sequence>
<gene>
    <name evidence="5" type="ORF">HUJ06_004879</name>
</gene>
<evidence type="ECO:0000313" key="6">
    <source>
        <dbReference type="Proteomes" id="UP000607653"/>
    </source>
</evidence>
<accession>A0A822YS47</accession>
<evidence type="ECO:0000256" key="1">
    <source>
        <dbReference type="ARBA" id="ARBA00004194"/>
    </source>
</evidence>
<dbReference type="Pfam" id="PF21729">
    <property type="entry name" value="IRX15_IRX15L_GXM"/>
    <property type="match status" value="1"/>
</dbReference>
<dbReference type="EMBL" id="DUZY01000004">
    <property type="protein sequence ID" value="DAD34239.1"/>
    <property type="molecule type" value="Genomic_DNA"/>
</dbReference>
<keyword evidence="6" id="KW-1185">Reference proteome</keyword>
<comment type="subcellular location">
    <subcellularLocation>
        <location evidence="1">Golgi apparatus membrane</location>
        <topology evidence="1">Single-pass membrane protein</topology>
    </subcellularLocation>
</comment>
<evidence type="ECO:0000256" key="3">
    <source>
        <dbReference type="ARBA" id="ARBA00022989"/>
    </source>
</evidence>
<name>A0A822YS47_NELNU</name>
<comment type="caution">
    <text evidence="5">The sequence shown here is derived from an EMBL/GenBank/DDBJ whole genome shotgun (WGS) entry which is preliminary data.</text>
</comment>
<evidence type="ECO:0000313" key="5">
    <source>
        <dbReference type="EMBL" id="DAD34239.1"/>
    </source>
</evidence>
<proteinExistence type="predicted"/>
<keyword evidence="4" id="KW-0472">Membrane</keyword>
<evidence type="ECO:0000256" key="4">
    <source>
        <dbReference type="ARBA" id="ARBA00023136"/>
    </source>
</evidence>
<keyword evidence="2" id="KW-0812">Transmembrane</keyword>
<dbReference type="Proteomes" id="UP000607653">
    <property type="component" value="Unassembled WGS sequence"/>
</dbReference>
<organism evidence="5 6">
    <name type="scientific">Nelumbo nucifera</name>
    <name type="common">Sacred lotus</name>
    <dbReference type="NCBI Taxonomy" id="4432"/>
    <lineage>
        <taxon>Eukaryota</taxon>
        <taxon>Viridiplantae</taxon>
        <taxon>Streptophyta</taxon>
        <taxon>Embryophyta</taxon>
        <taxon>Tracheophyta</taxon>
        <taxon>Spermatophyta</taxon>
        <taxon>Magnoliopsida</taxon>
        <taxon>Proteales</taxon>
        <taxon>Nelumbonaceae</taxon>
        <taxon>Nelumbo</taxon>
    </lineage>
</organism>
<evidence type="ECO:0000256" key="2">
    <source>
        <dbReference type="ARBA" id="ARBA00022692"/>
    </source>
</evidence>
<reference evidence="5 6" key="1">
    <citation type="journal article" date="2020" name="Mol. Biol. Evol.">
        <title>Distinct Expression and Methylation Patterns for Genes with Different Fates following a Single Whole-Genome Duplication in Flowering Plants.</title>
        <authorList>
            <person name="Shi T."/>
            <person name="Rahmani R.S."/>
            <person name="Gugger P.F."/>
            <person name="Wang M."/>
            <person name="Li H."/>
            <person name="Zhang Y."/>
            <person name="Li Z."/>
            <person name="Wang Q."/>
            <person name="Van de Peer Y."/>
            <person name="Marchal K."/>
            <person name="Chen J."/>
        </authorList>
    </citation>
    <scope>NUCLEOTIDE SEQUENCE [LARGE SCALE GENOMIC DNA]</scope>
    <source>
        <tissue evidence="5">Leaf</tissue>
    </source>
</reference>
<dbReference type="GO" id="GO:0045492">
    <property type="term" value="P:xylan biosynthetic process"/>
    <property type="evidence" value="ECO:0007669"/>
    <property type="project" value="InterPro"/>
</dbReference>
<dbReference type="AlphaFoldDB" id="A0A822YS47"/>
<dbReference type="GO" id="GO:0000139">
    <property type="term" value="C:Golgi membrane"/>
    <property type="evidence" value="ECO:0007669"/>
    <property type="project" value="UniProtKB-SubCell"/>
</dbReference>
<keyword evidence="3" id="KW-1133">Transmembrane helix</keyword>
<dbReference type="PANTHER" id="PTHR31444">
    <property type="entry name" value="OS11G0490100 PROTEIN"/>
    <property type="match status" value="1"/>
</dbReference>
<protein>
    <submittedName>
        <fullName evidence="5">Uncharacterized protein</fullName>
    </submittedName>
</protein>
<dbReference type="InterPro" id="IPR006514">
    <property type="entry name" value="IRX15/GXM/AGM"/>
</dbReference>